<keyword evidence="2" id="KW-1185">Reference proteome</keyword>
<accession>A0A150KSB6</accession>
<evidence type="ECO:0000313" key="2">
    <source>
        <dbReference type="Proteomes" id="UP000075666"/>
    </source>
</evidence>
<sequence>MLLLFSLGFHSTSSSDKFSTESENGRYQQGALAFANN</sequence>
<proteinExistence type="predicted"/>
<dbReference type="EMBL" id="LQYN01000071">
    <property type="protein sequence ID" value="KYD02700.1"/>
    <property type="molecule type" value="Genomic_DNA"/>
</dbReference>
<name>A0A150KSB6_9BACI</name>
<comment type="caution">
    <text evidence="1">The sequence shown here is derived from an EMBL/GenBank/DDBJ whole genome shotgun (WGS) entry which is preliminary data.</text>
</comment>
<evidence type="ECO:0000313" key="1">
    <source>
        <dbReference type="EMBL" id="KYD02700.1"/>
    </source>
</evidence>
<protein>
    <submittedName>
        <fullName evidence="1">Uncharacterized protein</fullName>
    </submittedName>
</protein>
<gene>
    <name evidence="1" type="ORF">B4102_0295</name>
</gene>
<reference evidence="1 2" key="1">
    <citation type="submission" date="2016-01" db="EMBL/GenBank/DDBJ databases">
        <title>Genome Sequences of Twelve Sporeforming Bacillus Species Isolated from Foods.</title>
        <authorList>
            <person name="Berendsen E.M."/>
            <person name="Wells-Bennik M.H."/>
            <person name="Krawcyk A.O."/>
            <person name="De Jong A."/>
            <person name="Holsappel S."/>
            <person name="Eijlander R.T."/>
            <person name="Kuipers O.P."/>
        </authorList>
    </citation>
    <scope>NUCLEOTIDE SEQUENCE [LARGE SCALE GENOMIC DNA]</scope>
    <source>
        <strain evidence="1 2">B4102</strain>
    </source>
</reference>
<dbReference type="Proteomes" id="UP000075666">
    <property type="component" value="Unassembled WGS sequence"/>
</dbReference>
<organism evidence="1 2">
    <name type="scientific">Heyndrickxia sporothermodurans</name>
    <dbReference type="NCBI Taxonomy" id="46224"/>
    <lineage>
        <taxon>Bacteria</taxon>
        <taxon>Bacillati</taxon>
        <taxon>Bacillota</taxon>
        <taxon>Bacilli</taxon>
        <taxon>Bacillales</taxon>
        <taxon>Bacillaceae</taxon>
        <taxon>Heyndrickxia</taxon>
    </lineage>
</organism>
<dbReference type="AlphaFoldDB" id="A0A150KSB6"/>